<keyword evidence="2" id="KW-1185">Reference proteome</keyword>
<comment type="caution">
    <text evidence="1">The sequence shown here is derived from an EMBL/GenBank/DDBJ whole genome shotgun (WGS) entry which is preliminary data.</text>
</comment>
<evidence type="ECO:0000313" key="2">
    <source>
        <dbReference type="Proteomes" id="UP000299102"/>
    </source>
</evidence>
<evidence type="ECO:0000313" key="1">
    <source>
        <dbReference type="EMBL" id="GBP49987.1"/>
    </source>
</evidence>
<protein>
    <submittedName>
        <fullName evidence="1">Uncharacterized protein</fullName>
    </submittedName>
</protein>
<proteinExistence type="predicted"/>
<name>A0A4C1WIL5_EUMVA</name>
<dbReference type="EMBL" id="BGZK01000555">
    <property type="protein sequence ID" value="GBP49987.1"/>
    <property type="molecule type" value="Genomic_DNA"/>
</dbReference>
<sequence>MSFDNECASRCVRALQRRRGNPRVTTTAAVRPVPLIPVGVEPEFFSGDLNRFQDDIMRLCGIVKLLAFARKINISKNVTEWHCRGAERNERSSTRKWEDDLKIAAAPTRGSRSGTVQMSRRDLCRKARRSGFQCQN</sequence>
<accession>A0A4C1WIL5</accession>
<dbReference type="AlphaFoldDB" id="A0A4C1WIL5"/>
<reference evidence="1 2" key="1">
    <citation type="journal article" date="2019" name="Commun. Biol.">
        <title>The bagworm genome reveals a unique fibroin gene that provides high tensile strength.</title>
        <authorList>
            <person name="Kono N."/>
            <person name="Nakamura H."/>
            <person name="Ohtoshi R."/>
            <person name="Tomita M."/>
            <person name="Numata K."/>
            <person name="Arakawa K."/>
        </authorList>
    </citation>
    <scope>NUCLEOTIDE SEQUENCE [LARGE SCALE GENOMIC DNA]</scope>
</reference>
<gene>
    <name evidence="1" type="ORF">EVAR_37072_1</name>
</gene>
<dbReference type="Proteomes" id="UP000299102">
    <property type="component" value="Unassembled WGS sequence"/>
</dbReference>
<organism evidence="1 2">
    <name type="scientific">Eumeta variegata</name>
    <name type="common">Bagworm moth</name>
    <name type="synonym">Eumeta japonica</name>
    <dbReference type="NCBI Taxonomy" id="151549"/>
    <lineage>
        <taxon>Eukaryota</taxon>
        <taxon>Metazoa</taxon>
        <taxon>Ecdysozoa</taxon>
        <taxon>Arthropoda</taxon>
        <taxon>Hexapoda</taxon>
        <taxon>Insecta</taxon>
        <taxon>Pterygota</taxon>
        <taxon>Neoptera</taxon>
        <taxon>Endopterygota</taxon>
        <taxon>Lepidoptera</taxon>
        <taxon>Glossata</taxon>
        <taxon>Ditrysia</taxon>
        <taxon>Tineoidea</taxon>
        <taxon>Psychidae</taxon>
        <taxon>Oiketicinae</taxon>
        <taxon>Eumeta</taxon>
    </lineage>
</organism>